<evidence type="ECO:0000313" key="4">
    <source>
        <dbReference type="Proteomes" id="UP000712673"/>
    </source>
</evidence>
<name>A0A937W4V9_UNCTE</name>
<dbReference type="AlphaFoldDB" id="A0A937W4V9"/>
<organism evidence="3 4">
    <name type="scientific">Tectimicrobiota bacterium</name>
    <dbReference type="NCBI Taxonomy" id="2528274"/>
    <lineage>
        <taxon>Bacteria</taxon>
        <taxon>Pseudomonadati</taxon>
        <taxon>Nitrospinota/Tectimicrobiota group</taxon>
        <taxon>Candidatus Tectimicrobiota</taxon>
    </lineage>
</organism>
<feature type="chain" id="PRO_5038059949" description="Outer membrane lipoprotein BamD-like domain-containing protein" evidence="2">
    <location>
        <begin position="29"/>
        <end position="277"/>
    </location>
</feature>
<keyword evidence="1" id="KW-0175">Coiled coil</keyword>
<dbReference type="EMBL" id="VGLS01000498">
    <property type="protein sequence ID" value="MBM3225161.1"/>
    <property type="molecule type" value="Genomic_DNA"/>
</dbReference>
<feature type="signal peptide" evidence="2">
    <location>
        <begin position="1"/>
        <end position="28"/>
    </location>
</feature>
<evidence type="ECO:0000256" key="2">
    <source>
        <dbReference type="SAM" id="SignalP"/>
    </source>
</evidence>
<feature type="coiled-coil region" evidence="1">
    <location>
        <begin position="244"/>
        <end position="274"/>
    </location>
</feature>
<proteinExistence type="predicted"/>
<sequence length="277" mass="32055">MKPWFSRRALRYFLLGMCCLSSCTPAPTPPTPYALFPPQEVLEEGNYARFYTANTQALAQCEETATCEMTLLNLAFAHIYPSSPYYDQGQALRYLNDLTTRYPRTPAAAQAQVWRTLLQEQLTLSPHPLIEKGDFARFRTVNTQLVERCDHTPRCDVALFNLGFVHAHPRSPFYNRAEALRHFDMLIKRYPQTPWAVQGQAWITLLQAQGSLEEARRRLQADLRTKDATIRSKETALRTRESAMRAKDAQIRSLQEQMERVRAIDAEMDQKERELLR</sequence>
<reference evidence="3" key="1">
    <citation type="submission" date="2019-03" db="EMBL/GenBank/DDBJ databases">
        <title>Lake Tanganyika Metagenome-Assembled Genomes (MAGs).</title>
        <authorList>
            <person name="Tran P."/>
        </authorList>
    </citation>
    <scope>NUCLEOTIDE SEQUENCE</scope>
    <source>
        <strain evidence="3">K_DeepCast_65m_m2_066</strain>
    </source>
</reference>
<gene>
    <name evidence="3" type="ORF">FJZ47_15355</name>
</gene>
<keyword evidence="2" id="KW-0732">Signal</keyword>
<protein>
    <recommendedName>
        <fullName evidence="5">Outer membrane lipoprotein BamD-like domain-containing protein</fullName>
    </recommendedName>
</protein>
<dbReference type="InterPro" id="IPR011990">
    <property type="entry name" value="TPR-like_helical_dom_sf"/>
</dbReference>
<accession>A0A937W4V9</accession>
<comment type="caution">
    <text evidence="3">The sequence shown here is derived from an EMBL/GenBank/DDBJ whole genome shotgun (WGS) entry which is preliminary data.</text>
</comment>
<evidence type="ECO:0000313" key="3">
    <source>
        <dbReference type="EMBL" id="MBM3225161.1"/>
    </source>
</evidence>
<dbReference type="Gene3D" id="1.25.40.10">
    <property type="entry name" value="Tetratricopeptide repeat domain"/>
    <property type="match status" value="1"/>
</dbReference>
<evidence type="ECO:0000256" key="1">
    <source>
        <dbReference type="SAM" id="Coils"/>
    </source>
</evidence>
<evidence type="ECO:0008006" key="5">
    <source>
        <dbReference type="Google" id="ProtNLM"/>
    </source>
</evidence>
<dbReference type="Proteomes" id="UP000712673">
    <property type="component" value="Unassembled WGS sequence"/>
</dbReference>